<evidence type="ECO:0000313" key="2">
    <source>
        <dbReference type="Proteomes" id="UP000269544"/>
    </source>
</evidence>
<sequence>MKKDYVEFLADDRDQLETLRMIRNMSDEEFEAHIAELKKQEEKEFAEDKK</sequence>
<dbReference type="KEGG" id="piv:NCTC13079_01539"/>
<dbReference type="AlphaFoldDB" id="A0A3S5C2X8"/>
<protein>
    <submittedName>
        <fullName evidence="1">Uncharacterized protein</fullName>
    </submittedName>
</protein>
<dbReference type="Proteomes" id="UP000269544">
    <property type="component" value="Chromosome"/>
</dbReference>
<gene>
    <name evidence="1" type="ORF">NCTC13079_01539</name>
</gene>
<evidence type="ECO:0000313" key="1">
    <source>
        <dbReference type="EMBL" id="VEJ36334.1"/>
    </source>
</evidence>
<accession>A0A3S5C2X8</accession>
<name>A0A3S5C2X8_9FIRM</name>
<keyword evidence="2" id="KW-1185">Reference proteome</keyword>
<reference evidence="1 2" key="1">
    <citation type="submission" date="2018-12" db="EMBL/GenBank/DDBJ databases">
        <authorList>
            <consortium name="Pathogen Informatics"/>
        </authorList>
    </citation>
    <scope>NUCLEOTIDE SEQUENCE [LARGE SCALE GENOMIC DNA]</scope>
    <source>
        <strain evidence="1 2">NCTC13079</strain>
    </source>
</reference>
<proteinExistence type="predicted"/>
<dbReference type="EMBL" id="LR134523">
    <property type="protein sequence ID" value="VEJ36334.1"/>
    <property type="molecule type" value="Genomic_DNA"/>
</dbReference>
<organism evidence="1 2">
    <name type="scientific">Aedoeadaptatus ivorii</name>
    <dbReference type="NCBI Taxonomy" id="54006"/>
    <lineage>
        <taxon>Bacteria</taxon>
        <taxon>Bacillati</taxon>
        <taxon>Bacillota</taxon>
        <taxon>Tissierellia</taxon>
        <taxon>Tissierellales</taxon>
        <taxon>Peptoniphilaceae</taxon>
        <taxon>Aedoeadaptatus</taxon>
    </lineage>
</organism>
<dbReference type="RefSeq" id="WP_164715271.1">
    <property type="nucleotide sequence ID" value="NZ_JAUSWF010000004.1"/>
</dbReference>